<reference evidence="1 2" key="1">
    <citation type="submission" date="2020-07" db="EMBL/GenBank/DDBJ databases">
        <authorList>
            <person name="Criscuolo A."/>
        </authorList>
    </citation>
    <scope>NUCLEOTIDE SEQUENCE [LARGE SCALE GENOMIC DNA]</scope>
    <source>
        <strain evidence="2">CIP 111030</strain>
    </source>
</reference>
<accession>A0A6V7R9G6</accession>
<sequence length="157" mass="18012">MKRSFVIGATIILVIALVVMGVKISQHTKYENVFEEIYSITKTQETNIKSHEDKVYTYEVLVPKEELSNGIDSTVTTFHFEEDERLETVVEKGDSKLVATYKKGSNELVLNFTGNEEDKNTLHDGFENAVVKKWFKERASRFSQNELGELVITETRE</sequence>
<dbReference type="Proteomes" id="UP000521032">
    <property type="component" value="Unassembled WGS sequence"/>
</dbReference>
<protein>
    <recommendedName>
        <fullName evidence="3">DUF4825 domain-containing protein</fullName>
    </recommendedName>
</protein>
<proteinExistence type="predicted"/>
<name>A0A6V7R9G6_9BACL</name>
<gene>
    <name evidence="1" type="ORF">JEOSCH030_00560</name>
</gene>
<evidence type="ECO:0008006" key="3">
    <source>
        <dbReference type="Google" id="ProtNLM"/>
    </source>
</evidence>
<organism evidence="1 2">
    <name type="scientific">Phocicoccus schoeneichii</name>
    <dbReference type="NCBI Taxonomy" id="1812261"/>
    <lineage>
        <taxon>Bacteria</taxon>
        <taxon>Bacillati</taxon>
        <taxon>Bacillota</taxon>
        <taxon>Bacilli</taxon>
        <taxon>Bacillales</taxon>
        <taxon>Salinicoccaceae</taxon>
        <taxon>Phocicoccus</taxon>
    </lineage>
</organism>
<keyword evidence="2" id="KW-1185">Reference proteome</keyword>
<evidence type="ECO:0000313" key="1">
    <source>
        <dbReference type="EMBL" id="CAD2073793.1"/>
    </source>
</evidence>
<evidence type="ECO:0000313" key="2">
    <source>
        <dbReference type="Proteomes" id="UP000521032"/>
    </source>
</evidence>
<dbReference type="EMBL" id="CAJEWE010000007">
    <property type="protein sequence ID" value="CAD2073793.1"/>
    <property type="molecule type" value="Genomic_DNA"/>
</dbReference>
<comment type="caution">
    <text evidence="1">The sequence shown here is derived from an EMBL/GenBank/DDBJ whole genome shotgun (WGS) entry which is preliminary data.</text>
</comment>
<dbReference type="AlphaFoldDB" id="A0A6V7R9G6"/>
<dbReference type="RefSeq" id="WP_186085786.1">
    <property type="nucleotide sequence ID" value="NZ_BMDB01000002.1"/>
</dbReference>